<dbReference type="Proteomes" id="UP000019335">
    <property type="component" value="Unassembled WGS sequence"/>
</dbReference>
<dbReference type="Pfam" id="PF01145">
    <property type="entry name" value="Band_7"/>
    <property type="match status" value="1"/>
</dbReference>
<name>W7TM34_9STRA</name>
<dbReference type="SMART" id="SM00244">
    <property type="entry name" value="PHB"/>
    <property type="match status" value="1"/>
</dbReference>
<evidence type="ECO:0000313" key="3">
    <source>
        <dbReference type="Proteomes" id="UP000019335"/>
    </source>
</evidence>
<proteinExistence type="predicted"/>
<dbReference type="SUPFAM" id="SSF117892">
    <property type="entry name" value="Band 7/SPFH domain"/>
    <property type="match status" value="1"/>
</dbReference>
<accession>W7TM34</accession>
<reference evidence="2 3" key="1">
    <citation type="journal article" date="2014" name="Mol. Plant">
        <title>Chromosome Scale Genome Assembly and Transcriptome Profiling of Nannochloropsis gaditana in Nitrogen Depletion.</title>
        <authorList>
            <person name="Corteggiani Carpinelli E."/>
            <person name="Telatin A."/>
            <person name="Vitulo N."/>
            <person name="Forcato C."/>
            <person name="D'Angelo M."/>
            <person name="Schiavon R."/>
            <person name="Vezzi A."/>
            <person name="Giacometti G.M."/>
            <person name="Morosinotto T."/>
            <person name="Valle G."/>
        </authorList>
    </citation>
    <scope>NUCLEOTIDE SEQUENCE [LARGE SCALE GENOMIC DNA]</scope>
    <source>
        <strain evidence="2 3">B-31</strain>
    </source>
</reference>
<dbReference type="PANTHER" id="PTHR43327">
    <property type="entry name" value="STOMATIN-LIKE PROTEIN 2, MITOCHONDRIAL"/>
    <property type="match status" value="1"/>
</dbReference>
<dbReference type="Gene3D" id="3.30.479.30">
    <property type="entry name" value="Band 7 domain"/>
    <property type="match status" value="1"/>
</dbReference>
<gene>
    <name evidence="2" type="ORF">Naga_100019g59</name>
</gene>
<dbReference type="InterPro" id="IPR001107">
    <property type="entry name" value="Band_7"/>
</dbReference>
<dbReference type="OrthoDB" id="434619at2759"/>
<sequence>MPFSCCCLQCIDTSTLGIQERFGNFVRILPPGMNLICWPIDNVVGRVSARVQQLVCDCGTKTKDNVFVAVQVIVQYQVIVSQAYDAYYKLTDPNLQIRSYVEDIVRSTVPKMELDMAFEAKEELAHAIRDSLQQTMGTYGYTIIQSLVLDIRVDEKVKTAMNEINASKRLREAAAEKAEADKIVQVKAAEASAESKYLNGMGIARERKAIVDGLRGSVEEFSETVEGATPKDVMDLILLTQYFDMLKDVGNNPTPTTLFMTHGPSAVTELKEQLRAGIMQNAA</sequence>
<feature type="domain" description="Band 7" evidence="1">
    <location>
        <begin position="6"/>
        <end position="165"/>
    </location>
</feature>
<dbReference type="InterPro" id="IPR036013">
    <property type="entry name" value="Band_7/SPFH_dom_sf"/>
</dbReference>
<dbReference type="InterPro" id="IPR050710">
    <property type="entry name" value="Band7/mec-2_domain"/>
</dbReference>
<evidence type="ECO:0000313" key="2">
    <source>
        <dbReference type="EMBL" id="EWM21496.1"/>
    </source>
</evidence>
<organism evidence="2 3">
    <name type="scientific">Nannochloropsis gaditana</name>
    <dbReference type="NCBI Taxonomy" id="72520"/>
    <lineage>
        <taxon>Eukaryota</taxon>
        <taxon>Sar</taxon>
        <taxon>Stramenopiles</taxon>
        <taxon>Ochrophyta</taxon>
        <taxon>Eustigmatophyceae</taxon>
        <taxon>Eustigmatales</taxon>
        <taxon>Monodopsidaceae</taxon>
        <taxon>Nannochloropsis</taxon>
    </lineage>
</organism>
<dbReference type="AlphaFoldDB" id="W7TM34"/>
<dbReference type="EMBL" id="AZIL01002467">
    <property type="protein sequence ID" value="EWM21496.1"/>
    <property type="molecule type" value="Genomic_DNA"/>
</dbReference>
<protein>
    <submittedName>
        <fullName evidence="2">Hypersensitive-induced response protein</fullName>
    </submittedName>
</protein>
<dbReference type="CDD" id="cd03407">
    <property type="entry name" value="SPFH_like_u4"/>
    <property type="match status" value="1"/>
</dbReference>
<dbReference type="PANTHER" id="PTHR43327:SF31">
    <property type="entry name" value="HYPERSENSITIVE-INDUCED RESPONSE PROTEIN 2"/>
    <property type="match status" value="1"/>
</dbReference>
<keyword evidence="3" id="KW-1185">Reference proteome</keyword>
<comment type="caution">
    <text evidence="2">The sequence shown here is derived from an EMBL/GenBank/DDBJ whole genome shotgun (WGS) entry which is preliminary data.</text>
</comment>
<evidence type="ECO:0000259" key="1">
    <source>
        <dbReference type="SMART" id="SM00244"/>
    </source>
</evidence>